<dbReference type="SUPFAM" id="SSF56954">
    <property type="entry name" value="Outer membrane efflux proteins (OEP)"/>
    <property type="match status" value="1"/>
</dbReference>
<reference evidence="9" key="1">
    <citation type="submission" date="2022-11" db="EMBL/GenBank/DDBJ databases">
        <title>Marilongibacter aestuarii gen. nov., sp. nov., isolated from tidal flat sediment.</title>
        <authorList>
            <person name="Jiayan W."/>
        </authorList>
    </citation>
    <scope>NUCLEOTIDE SEQUENCE</scope>
    <source>
        <strain evidence="9">Z1-6</strain>
    </source>
</reference>
<evidence type="ECO:0000256" key="2">
    <source>
        <dbReference type="ARBA" id="ARBA00007613"/>
    </source>
</evidence>
<comment type="caution">
    <text evidence="9">The sequence shown here is derived from an EMBL/GenBank/DDBJ whole genome shotgun (WGS) entry which is preliminary data.</text>
</comment>
<keyword evidence="3" id="KW-0813">Transport</keyword>
<dbReference type="InterPro" id="IPR003423">
    <property type="entry name" value="OMP_efflux"/>
</dbReference>
<dbReference type="Proteomes" id="UP001145087">
    <property type="component" value="Unassembled WGS sequence"/>
</dbReference>
<keyword evidence="7" id="KW-0998">Cell outer membrane</keyword>
<dbReference type="PANTHER" id="PTHR30026">
    <property type="entry name" value="OUTER MEMBRANE PROTEIN TOLC"/>
    <property type="match status" value="1"/>
</dbReference>
<evidence type="ECO:0000256" key="8">
    <source>
        <dbReference type="SAM" id="Coils"/>
    </source>
</evidence>
<keyword evidence="4" id="KW-1134">Transmembrane beta strand</keyword>
<sequence>MKKYIILLFFPIQMALGQNTVPLDSCYVWARENYPNLKQSVLWQQITALKKGNIETTYFPKVTLNGQFTYQSEVTELPIEMSGVTVPSVSKDRYNAYAELQQTIWDGGISVANKTLEDAILKSNLSQLEVELYKLNEQVAQAFFTTLVADQQKEVLTAQITAINESLKTIESGIRNGAIEKSSALVLEAEKLNLEQNIVEIGAAKNASAQMLTILTGETIDKNASFIYSTANANLSSDFLRPELQLFENQRLQLGTQQGLLSKTRNPKLYGFGKVGYGKPGLNMLLDEFKGYYLVGVGLSWNAFDWENNSRQKQILQIQQEMLKNQEATFMQNIQLLLVQQKEQIAKLETMLENDNKMVALRTYITKSAASKLENQTITASDYVRELQAETISKLNTELHKIQLNQAQEKYNLIKGK</sequence>
<evidence type="ECO:0000256" key="7">
    <source>
        <dbReference type="ARBA" id="ARBA00023237"/>
    </source>
</evidence>
<dbReference type="Gene3D" id="1.20.1600.10">
    <property type="entry name" value="Outer membrane efflux proteins (OEP)"/>
    <property type="match status" value="1"/>
</dbReference>
<evidence type="ECO:0000313" key="10">
    <source>
        <dbReference type="Proteomes" id="UP001145087"/>
    </source>
</evidence>
<comment type="subcellular location">
    <subcellularLocation>
        <location evidence="1">Cell outer membrane</location>
    </subcellularLocation>
</comment>
<name>A0A9X3J6I2_9BACT</name>
<evidence type="ECO:0000313" key="9">
    <source>
        <dbReference type="EMBL" id="MCY1720987.1"/>
    </source>
</evidence>
<dbReference type="RefSeq" id="WP_343333321.1">
    <property type="nucleotide sequence ID" value="NZ_JAPOHD010000025.1"/>
</dbReference>
<evidence type="ECO:0000256" key="6">
    <source>
        <dbReference type="ARBA" id="ARBA00023136"/>
    </source>
</evidence>
<organism evidence="9 10">
    <name type="scientific">Draconibacterium aestuarii</name>
    <dbReference type="NCBI Taxonomy" id="2998507"/>
    <lineage>
        <taxon>Bacteria</taxon>
        <taxon>Pseudomonadati</taxon>
        <taxon>Bacteroidota</taxon>
        <taxon>Bacteroidia</taxon>
        <taxon>Marinilabiliales</taxon>
        <taxon>Prolixibacteraceae</taxon>
        <taxon>Draconibacterium</taxon>
    </lineage>
</organism>
<keyword evidence="5" id="KW-0812">Transmembrane</keyword>
<dbReference type="EMBL" id="JAPOHD010000025">
    <property type="protein sequence ID" value="MCY1720987.1"/>
    <property type="molecule type" value="Genomic_DNA"/>
</dbReference>
<evidence type="ECO:0000256" key="5">
    <source>
        <dbReference type="ARBA" id="ARBA00022692"/>
    </source>
</evidence>
<dbReference type="AlphaFoldDB" id="A0A9X3J6I2"/>
<keyword evidence="10" id="KW-1185">Reference proteome</keyword>
<dbReference type="PANTHER" id="PTHR30026:SF20">
    <property type="entry name" value="OUTER MEMBRANE PROTEIN TOLC"/>
    <property type="match status" value="1"/>
</dbReference>
<accession>A0A9X3J6I2</accession>
<dbReference type="GO" id="GO:0009279">
    <property type="term" value="C:cell outer membrane"/>
    <property type="evidence" value="ECO:0007669"/>
    <property type="project" value="UniProtKB-SubCell"/>
</dbReference>
<gene>
    <name evidence="9" type="ORF">OU798_11585</name>
</gene>
<dbReference type="GO" id="GO:0015562">
    <property type="term" value="F:efflux transmembrane transporter activity"/>
    <property type="evidence" value="ECO:0007669"/>
    <property type="project" value="InterPro"/>
</dbReference>
<comment type="similarity">
    <text evidence="2">Belongs to the outer membrane factor (OMF) (TC 1.B.17) family.</text>
</comment>
<keyword evidence="8" id="KW-0175">Coiled coil</keyword>
<evidence type="ECO:0000256" key="4">
    <source>
        <dbReference type="ARBA" id="ARBA00022452"/>
    </source>
</evidence>
<dbReference type="InterPro" id="IPR051906">
    <property type="entry name" value="TolC-like"/>
</dbReference>
<proteinExistence type="inferred from homology"/>
<evidence type="ECO:0000256" key="3">
    <source>
        <dbReference type="ARBA" id="ARBA00022448"/>
    </source>
</evidence>
<keyword evidence="6" id="KW-0472">Membrane</keyword>
<feature type="coiled-coil region" evidence="8">
    <location>
        <begin position="331"/>
        <end position="358"/>
    </location>
</feature>
<evidence type="ECO:0000256" key="1">
    <source>
        <dbReference type="ARBA" id="ARBA00004442"/>
    </source>
</evidence>
<dbReference type="Pfam" id="PF02321">
    <property type="entry name" value="OEP"/>
    <property type="match status" value="1"/>
</dbReference>
<dbReference type="GO" id="GO:0015288">
    <property type="term" value="F:porin activity"/>
    <property type="evidence" value="ECO:0007669"/>
    <property type="project" value="TreeGrafter"/>
</dbReference>
<protein>
    <submittedName>
        <fullName evidence="9">TolC family protein</fullName>
    </submittedName>
</protein>
<dbReference type="GO" id="GO:1990281">
    <property type="term" value="C:efflux pump complex"/>
    <property type="evidence" value="ECO:0007669"/>
    <property type="project" value="TreeGrafter"/>
</dbReference>